<feature type="transmembrane region" description="Helical" evidence="7">
    <location>
        <begin position="268"/>
        <end position="291"/>
    </location>
</feature>
<evidence type="ECO:0000256" key="6">
    <source>
        <dbReference type="SAM" id="MobiDB-lite"/>
    </source>
</evidence>
<comment type="caution">
    <text evidence="8">The sequence shown here is derived from an EMBL/GenBank/DDBJ whole genome shotgun (WGS) entry which is preliminary data.</text>
</comment>
<evidence type="ECO:0000313" key="9">
    <source>
        <dbReference type="Proteomes" id="UP001345013"/>
    </source>
</evidence>
<evidence type="ECO:0000256" key="5">
    <source>
        <dbReference type="ARBA" id="ARBA00023136"/>
    </source>
</evidence>
<feature type="compositionally biased region" description="Basic and acidic residues" evidence="6">
    <location>
        <begin position="639"/>
        <end position="660"/>
    </location>
</feature>
<sequence>MPFGLPKIPGLASKDEQKREASLDDVLPHSNQRVDLILLTAICIDHMRDGLSAVLETDDPGQGSTGDRLRHGFNTQRQRLGQHLGVSSSKIQDLERAGLKHINDWRSSVLSRMGESMNVKVDAVKSAHEQYKADVANYPSGHKDKDYQAVSGPGEGPQETTPIDARVILPFPRVVLPRTLERLNEKERALVIGAVLFILLSLENYPAQSRVLMAYLCQCFALPYDVLSSVETSTAATLLEAAAKSGMDGEEARKKQADQGAHGRKWKVGLATVAGAAAIGITGGLAAPIVIGLAGTIMGGIGLGGLVTLLGATIANPITIGALFGAFGGRMTGRAMDAYSKEVRDFKFLPIDETKPEPSLVQTAKSSDAAAPPPHKLRVAIGISGWVKKEEDVSLPWHTFSSATLEPFALRYEQDALIELGTNLDQVFKDQAFAMARGYAIGLLLPVLASAMAPLGLLKLGRLIDNPFTVAMERSDKAGKVLAHALMDKCQGERPVTLVGFSVGARVIFSCLEELATQSAFGLVENAILIGSPVPTAEASWRRMRAMVAGRLINVYTEKDMLLAFMYRARNVQLEIAGLQAITSVSGVENKDVSSIVTGHNQYRLAIGRILKELHFADIDTDQVEREIAELEAEKTYENEVYEDAKREGRLDDIEDEHGQPRMGNMSETDSGETSGKPTGVQQGAGKESSLPAQLENTHISDAGNTEQKPTLPPRH</sequence>
<keyword evidence="5 7" id="KW-0472">Membrane</keyword>
<evidence type="ECO:0000256" key="4">
    <source>
        <dbReference type="ARBA" id="ARBA00022989"/>
    </source>
</evidence>
<dbReference type="Pfam" id="PF05277">
    <property type="entry name" value="DUF726"/>
    <property type="match status" value="1"/>
</dbReference>
<evidence type="ECO:0000256" key="1">
    <source>
        <dbReference type="ARBA" id="ARBA00004141"/>
    </source>
</evidence>
<feature type="transmembrane region" description="Helical" evidence="7">
    <location>
        <begin position="297"/>
        <end position="327"/>
    </location>
</feature>
<evidence type="ECO:0008006" key="10">
    <source>
        <dbReference type="Google" id="ProtNLM"/>
    </source>
</evidence>
<evidence type="ECO:0000313" key="8">
    <source>
        <dbReference type="EMBL" id="KAK5102605.1"/>
    </source>
</evidence>
<keyword evidence="3 7" id="KW-0812">Transmembrane</keyword>
<organism evidence="8 9">
    <name type="scientific">Lithohypha guttulata</name>
    <dbReference type="NCBI Taxonomy" id="1690604"/>
    <lineage>
        <taxon>Eukaryota</taxon>
        <taxon>Fungi</taxon>
        <taxon>Dikarya</taxon>
        <taxon>Ascomycota</taxon>
        <taxon>Pezizomycotina</taxon>
        <taxon>Eurotiomycetes</taxon>
        <taxon>Chaetothyriomycetidae</taxon>
        <taxon>Chaetothyriales</taxon>
        <taxon>Trichomeriaceae</taxon>
        <taxon>Lithohypha</taxon>
    </lineage>
</organism>
<feature type="transmembrane region" description="Helical" evidence="7">
    <location>
        <begin position="188"/>
        <end position="205"/>
    </location>
</feature>
<evidence type="ECO:0000256" key="7">
    <source>
        <dbReference type="SAM" id="Phobius"/>
    </source>
</evidence>
<keyword evidence="9" id="KW-1185">Reference proteome</keyword>
<feature type="compositionally biased region" description="Polar residues" evidence="6">
    <location>
        <begin position="691"/>
        <end position="709"/>
    </location>
</feature>
<dbReference type="PANTHER" id="PTHR17920">
    <property type="entry name" value="TRANSMEMBRANE AND COILED-COIL DOMAIN-CONTAINING PROTEIN 4 TMCO4"/>
    <property type="match status" value="1"/>
</dbReference>
<feature type="region of interest" description="Disordered" evidence="6">
    <location>
        <begin position="639"/>
        <end position="716"/>
    </location>
</feature>
<comment type="subcellular location">
    <subcellularLocation>
        <location evidence="1">Membrane</location>
        <topology evidence="1">Multi-pass membrane protein</topology>
    </subcellularLocation>
</comment>
<dbReference type="InterPro" id="IPR007941">
    <property type="entry name" value="DUF726"/>
</dbReference>
<dbReference type="EMBL" id="JAVRRG010000001">
    <property type="protein sequence ID" value="KAK5102605.1"/>
    <property type="molecule type" value="Genomic_DNA"/>
</dbReference>
<feature type="transmembrane region" description="Helical" evidence="7">
    <location>
        <begin position="438"/>
        <end position="458"/>
    </location>
</feature>
<dbReference type="SUPFAM" id="SSF53474">
    <property type="entry name" value="alpha/beta-Hydrolases"/>
    <property type="match status" value="1"/>
</dbReference>
<comment type="similarity">
    <text evidence="2">Belongs to the TMCO4 family.</text>
</comment>
<dbReference type="PANTHER" id="PTHR17920:SF22">
    <property type="entry name" value="DUF726 DOMAIN PROTEIN (AFU_ORTHOLOGUE AFUA_2G12860)"/>
    <property type="match status" value="1"/>
</dbReference>
<evidence type="ECO:0000256" key="2">
    <source>
        <dbReference type="ARBA" id="ARBA00009824"/>
    </source>
</evidence>
<keyword evidence="4 7" id="KW-1133">Transmembrane helix</keyword>
<proteinExistence type="inferred from homology"/>
<gene>
    <name evidence="8" type="ORF">LTR24_000164</name>
</gene>
<feature type="compositionally biased region" description="Polar residues" evidence="6">
    <location>
        <begin position="666"/>
        <end position="682"/>
    </location>
</feature>
<name>A0ABR0KQ38_9EURO</name>
<accession>A0ABR0KQ38</accession>
<evidence type="ECO:0000256" key="3">
    <source>
        <dbReference type="ARBA" id="ARBA00022692"/>
    </source>
</evidence>
<reference evidence="8 9" key="1">
    <citation type="submission" date="2023-08" db="EMBL/GenBank/DDBJ databases">
        <title>Black Yeasts Isolated from many extreme environments.</title>
        <authorList>
            <person name="Coleine C."/>
            <person name="Stajich J.E."/>
            <person name="Selbmann L."/>
        </authorList>
    </citation>
    <scope>NUCLEOTIDE SEQUENCE [LARGE SCALE GENOMIC DNA]</scope>
    <source>
        <strain evidence="8 9">CCFEE 5885</strain>
    </source>
</reference>
<dbReference type="InterPro" id="IPR029058">
    <property type="entry name" value="AB_hydrolase_fold"/>
</dbReference>
<dbReference type="Proteomes" id="UP001345013">
    <property type="component" value="Unassembled WGS sequence"/>
</dbReference>
<protein>
    <recommendedName>
        <fullName evidence="10">DUF726-domain-containing protein</fullName>
    </recommendedName>
</protein>